<dbReference type="AlphaFoldDB" id="A0A317VDX2"/>
<dbReference type="STRING" id="1450535.A0A317VDX2"/>
<proteinExistence type="predicted"/>
<dbReference type="GeneID" id="37117375"/>
<dbReference type="OrthoDB" id="4358740at2759"/>
<dbReference type="EMBL" id="MSFK01000037">
    <property type="protein sequence ID" value="PWY71112.1"/>
    <property type="molecule type" value="Genomic_DNA"/>
</dbReference>
<dbReference type="RefSeq" id="XP_025462867.1">
    <property type="nucleotide sequence ID" value="XM_025615232.1"/>
</dbReference>
<reference evidence="1 2" key="1">
    <citation type="submission" date="2016-12" db="EMBL/GenBank/DDBJ databases">
        <title>The genomes of Aspergillus section Nigri reveals drivers in fungal speciation.</title>
        <authorList>
            <consortium name="DOE Joint Genome Institute"/>
            <person name="Vesth T.C."/>
            <person name="Nybo J."/>
            <person name="Theobald S."/>
            <person name="Brandl J."/>
            <person name="Frisvad J.C."/>
            <person name="Nielsen K.F."/>
            <person name="Lyhne E.K."/>
            <person name="Kogle M.E."/>
            <person name="Kuo A."/>
            <person name="Riley R."/>
            <person name="Clum A."/>
            <person name="Nolan M."/>
            <person name="Lipzen A."/>
            <person name="Salamov A."/>
            <person name="Henrissat B."/>
            <person name="Wiebenga A."/>
            <person name="De Vries R.P."/>
            <person name="Grigoriev I.V."/>
            <person name="Mortensen U.H."/>
            <person name="Andersen M.R."/>
            <person name="Baker S.E."/>
        </authorList>
    </citation>
    <scope>NUCLEOTIDE SEQUENCE [LARGE SCALE GENOMIC DNA]</scope>
    <source>
        <strain evidence="1 2">CBS 115572</strain>
    </source>
</reference>
<sequence>MPRELSISPDIFPGDELGWAGLPSNYLRGARRRLIFLNFLLHGHLSYYRHPDHIKVLSNLPDVREEILKDNAKRIIIRAKTESLYSEDCRATAYRIVSEIFPGWEQDSRILFLAIEVWHNRIFINIDVNRDNYNYDTAHKDKTILPVYVLRRHRGNWVLLRWPKEDGPVAAQLAEVYRVTGYGAKTPFFENHNSRIVHANPREFLK</sequence>
<keyword evidence="2" id="KW-1185">Reference proteome</keyword>
<gene>
    <name evidence="1" type="ORF">BO94DRAFT_578853</name>
</gene>
<accession>A0A317VDX2</accession>
<comment type="caution">
    <text evidence="1">The sequence shown here is derived from an EMBL/GenBank/DDBJ whole genome shotgun (WGS) entry which is preliminary data.</text>
</comment>
<organism evidence="1 2">
    <name type="scientific">Aspergillus sclerotioniger CBS 115572</name>
    <dbReference type="NCBI Taxonomy" id="1450535"/>
    <lineage>
        <taxon>Eukaryota</taxon>
        <taxon>Fungi</taxon>
        <taxon>Dikarya</taxon>
        <taxon>Ascomycota</taxon>
        <taxon>Pezizomycotina</taxon>
        <taxon>Eurotiomycetes</taxon>
        <taxon>Eurotiomycetidae</taxon>
        <taxon>Eurotiales</taxon>
        <taxon>Aspergillaceae</taxon>
        <taxon>Aspergillus</taxon>
        <taxon>Aspergillus subgen. Circumdati</taxon>
    </lineage>
</organism>
<name>A0A317VDX2_9EURO</name>
<evidence type="ECO:0000313" key="2">
    <source>
        <dbReference type="Proteomes" id="UP000246702"/>
    </source>
</evidence>
<dbReference type="Proteomes" id="UP000246702">
    <property type="component" value="Unassembled WGS sequence"/>
</dbReference>
<evidence type="ECO:0000313" key="1">
    <source>
        <dbReference type="EMBL" id="PWY71112.1"/>
    </source>
</evidence>
<protein>
    <submittedName>
        <fullName evidence="1">Uncharacterized protein</fullName>
    </submittedName>
</protein>